<feature type="binding site" evidence="4">
    <location>
        <position position="127"/>
    </location>
    <ligand>
        <name>ATP</name>
        <dbReference type="ChEBI" id="CHEBI:30616"/>
    </ligand>
</feature>
<evidence type="ECO:0000256" key="1">
    <source>
        <dbReference type="ARBA" id="ARBA00005575"/>
    </source>
</evidence>
<keyword evidence="7" id="KW-0418">Kinase</keyword>
<evidence type="ECO:0000256" key="2">
    <source>
        <dbReference type="ARBA" id="ARBA00022741"/>
    </source>
</evidence>
<evidence type="ECO:0000313" key="8">
    <source>
        <dbReference type="Proteomes" id="UP001222325"/>
    </source>
</evidence>
<evidence type="ECO:0000313" key="7">
    <source>
        <dbReference type="EMBL" id="KAJ7092081.1"/>
    </source>
</evidence>
<dbReference type="Gene3D" id="2.60.200.20">
    <property type="match status" value="1"/>
</dbReference>
<dbReference type="InterPro" id="IPR000253">
    <property type="entry name" value="FHA_dom"/>
</dbReference>
<dbReference type="EMBL" id="JARJCN010000019">
    <property type="protein sequence ID" value="KAJ7092081.1"/>
    <property type="molecule type" value="Genomic_DNA"/>
</dbReference>
<dbReference type="InterPro" id="IPR011009">
    <property type="entry name" value="Kinase-like_dom_sf"/>
</dbReference>
<dbReference type="PROSITE" id="PS50011">
    <property type="entry name" value="PROTEIN_KINASE_DOM"/>
    <property type="match status" value="1"/>
</dbReference>
<organism evidence="7 8">
    <name type="scientific">Mycena belliarum</name>
    <dbReference type="NCBI Taxonomy" id="1033014"/>
    <lineage>
        <taxon>Eukaryota</taxon>
        <taxon>Fungi</taxon>
        <taxon>Dikarya</taxon>
        <taxon>Basidiomycota</taxon>
        <taxon>Agaricomycotina</taxon>
        <taxon>Agaricomycetes</taxon>
        <taxon>Agaricomycetidae</taxon>
        <taxon>Agaricales</taxon>
        <taxon>Marasmiineae</taxon>
        <taxon>Mycenaceae</taxon>
        <taxon>Mycena</taxon>
    </lineage>
</organism>
<protein>
    <submittedName>
        <fullName evidence="7">Kinase-like domain-containing protein</fullName>
    </submittedName>
</protein>
<reference evidence="7" key="1">
    <citation type="submission" date="2023-03" db="EMBL/GenBank/DDBJ databases">
        <title>Massive genome expansion in bonnet fungi (Mycena s.s.) driven by repeated elements and novel gene families across ecological guilds.</title>
        <authorList>
            <consortium name="Lawrence Berkeley National Laboratory"/>
            <person name="Harder C.B."/>
            <person name="Miyauchi S."/>
            <person name="Viragh M."/>
            <person name="Kuo A."/>
            <person name="Thoen E."/>
            <person name="Andreopoulos B."/>
            <person name="Lu D."/>
            <person name="Skrede I."/>
            <person name="Drula E."/>
            <person name="Henrissat B."/>
            <person name="Morin E."/>
            <person name="Kohler A."/>
            <person name="Barry K."/>
            <person name="LaButti K."/>
            <person name="Morin E."/>
            <person name="Salamov A."/>
            <person name="Lipzen A."/>
            <person name="Mereny Z."/>
            <person name="Hegedus B."/>
            <person name="Baldrian P."/>
            <person name="Stursova M."/>
            <person name="Weitz H."/>
            <person name="Taylor A."/>
            <person name="Grigoriev I.V."/>
            <person name="Nagy L.G."/>
            <person name="Martin F."/>
            <person name="Kauserud H."/>
        </authorList>
    </citation>
    <scope>NUCLEOTIDE SEQUENCE</scope>
    <source>
        <strain evidence="7">CBHHK173m</strain>
    </source>
</reference>
<dbReference type="GO" id="GO:0005737">
    <property type="term" value="C:cytoplasm"/>
    <property type="evidence" value="ECO:0007669"/>
    <property type="project" value="TreeGrafter"/>
</dbReference>
<feature type="domain" description="Protein kinase" evidence="6">
    <location>
        <begin position="98"/>
        <end position="289"/>
    </location>
</feature>
<name>A0AAD6UAY3_9AGAR</name>
<dbReference type="SUPFAM" id="SSF49879">
    <property type="entry name" value="SMAD/FHA domain"/>
    <property type="match status" value="1"/>
</dbReference>
<dbReference type="Pfam" id="PF00069">
    <property type="entry name" value="Pkinase"/>
    <property type="match status" value="1"/>
</dbReference>
<keyword evidence="7" id="KW-0808">Transferase</keyword>
<gene>
    <name evidence="7" type="ORF">B0H15DRAFT_186709</name>
</gene>
<accession>A0AAD6UAY3</accession>
<feature type="domain" description="FHA" evidence="5">
    <location>
        <begin position="5"/>
        <end position="60"/>
    </location>
</feature>
<dbReference type="PANTHER" id="PTHR24346:SF30">
    <property type="entry name" value="MATERNAL EMBRYONIC LEUCINE ZIPPER KINASE"/>
    <property type="match status" value="1"/>
</dbReference>
<evidence type="ECO:0000259" key="6">
    <source>
        <dbReference type="PROSITE" id="PS50011"/>
    </source>
</evidence>
<dbReference type="FunFam" id="1.10.510.10:FF:000571">
    <property type="entry name" value="Maternal embryonic leucine zipper kinase"/>
    <property type="match status" value="1"/>
</dbReference>
<dbReference type="SMART" id="SM00240">
    <property type="entry name" value="FHA"/>
    <property type="match status" value="1"/>
</dbReference>
<proteinExistence type="inferred from homology"/>
<dbReference type="Gene3D" id="1.10.510.10">
    <property type="entry name" value="Transferase(Phosphotransferase) domain 1"/>
    <property type="match status" value="1"/>
</dbReference>
<dbReference type="GO" id="GO:0004674">
    <property type="term" value="F:protein serine/threonine kinase activity"/>
    <property type="evidence" value="ECO:0007669"/>
    <property type="project" value="TreeGrafter"/>
</dbReference>
<keyword evidence="2 4" id="KW-0547">Nucleotide-binding</keyword>
<dbReference type="Pfam" id="PF00498">
    <property type="entry name" value="FHA"/>
    <property type="match status" value="1"/>
</dbReference>
<dbReference type="PROSITE" id="PS50006">
    <property type="entry name" value="FHA_DOMAIN"/>
    <property type="match status" value="1"/>
</dbReference>
<keyword evidence="3 4" id="KW-0067">ATP-binding</keyword>
<dbReference type="Proteomes" id="UP001222325">
    <property type="component" value="Unassembled WGS sequence"/>
</dbReference>
<dbReference type="AlphaFoldDB" id="A0AAD6UAY3"/>
<dbReference type="InterPro" id="IPR008984">
    <property type="entry name" value="SMAD_FHA_dom_sf"/>
</dbReference>
<dbReference type="InterPro" id="IPR000719">
    <property type="entry name" value="Prot_kinase_dom"/>
</dbReference>
<dbReference type="PROSITE" id="PS00107">
    <property type="entry name" value="PROTEIN_KINASE_ATP"/>
    <property type="match status" value="1"/>
</dbReference>
<dbReference type="GO" id="GO:0035556">
    <property type="term" value="P:intracellular signal transduction"/>
    <property type="evidence" value="ECO:0007669"/>
    <property type="project" value="TreeGrafter"/>
</dbReference>
<comment type="caution">
    <text evidence="7">The sequence shown here is derived from an EMBL/GenBank/DDBJ whole genome shotgun (WGS) entry which is preliminary data.</text>
</comment>
<comment type="similarity">
    <text evidence="1">Belongs to the protein kinase superfamily. CAMK Ser/Thr protein kinase family. CHEK2 subfamily.</text>
</comment>
<dbReference type="PANTHER" id="PTHR24346">
    <property type="entry name" value="MAP/MICROTUBULE AFFINITY-REGULATING KINASE"/>
    <property type="match status" value="1"/>
</dbReference>
<dbReference type="SUPFAM" id="SSF56112">
    <property type="entry name" value="Protein kinase-like (PK-like)"/>
    <property type="match status" value="1"/>
</dbReference>
<keyword evidence="8" id="KW-1185">Reference proteome</keyword>
<dbReference type="GO" id="GO:0005524">
    <property type="term" value="F:ATP binding"/>
    <property type="evidence" value="ECO:0007669"/>
    <property type="project" value="UniProtKB-UniRule"/>
</dbReference>
<evidence type="ECO:0000256" key="3">
    <source>
        <dbReference type="ARBA" id="ARBA00022840"/>
    </source>
</evidence>
<evidence type="ECO:0000256" key="4">
    <source>
        <dbReference type="PROSITE-ProRule" id="PRU10141"/>
    </source>
</evidence>
<sequence>MGAVVSVGRHHKQTIVLSDPTGLVISMHHAVFYLTKEEGVVRVLVEDTSTNGTYINGARLGGERTVLTHDDVLSFGKPVADGTWGYRYKDARPLLERYRLGPTIGRGSYGEVCSAIHLGTRAQVAVKTISASPSGSPRISEDRLKREGEIMKMMRHPNICELLEAFWNRNGTIDLVMEYVNGGELLEYISAQGKGDGLDESTCQHISYQICEAVAHIQSQNALHRDLKPENILLTLDDPPVVKLADFGLATIADLDTNCQTRCGTLEYMAPEVHRISAHLIQMRHSSTT</sequence>
<evidence type="ECO:0000259" key="5">
    <source>
        <dbReference type="PROSITE" id="PS50006"/>
    </source>
</evidence>
<dbReference type="InterPro" id="IPR017441">
    <property type="entry name" value="Protein_kinase_ATP_BS"/>
</dbReference>
<dbReference type="SMART" id="SM00220">
    <property type="entry name" value="S_TKc"/>
    <property type="match status" value="1"/>
</dbReference>